<dbReference type="Gene3D" id="2.115.10.10">
    <property type="entry name" value="Tachylectin 2"/>
    <property type="match status" value="1"/>
</dbReference>
<protein>
    <submittedName>
        <fullName evidence="2">Uncharacterized protein</fullName>
    </submittedName>
</protein>
<reference evidence="2 3" key="1">
    <citation type="submission" date="2020-07" db="EMBL/GenBank/DDBJ databases">
        <title>Sequencing the genomes of 1000 actinobacteria strains.</title>
        <authorList>
            <person name="Klenk H.-P."/>
        </authorList>
    </citation>
    <scope>NUCLEOTIDE SEQUENCE [LARGE SCALE GENOMIC DNA]</scope>
    <source>
        <strain evidence="2 3">DSM 23987</strain>
    </source>
</reference>
<dbReference type="EMBL" id="JACCAB010000001">
    <property type="protein sequence ID" value="NYG07034.1"/>
    <property type="molecule type" value="Genomic_DNA"/>
</dbReference>
<accession>A0A852WK31</accession>
<proteinExistence type="predicted"/>
<evidence type="ECO:0000256" key="1">
    <source>
        <dbReference type="SAM" id="SignalP"/>
    </source>
</evidence>
<gene>
    <name evidence="2" type="ORF">BJ986_001521</name>
</gene>
<feature type="signal peptide" evidence="1">
    <location>
        <begin position="1"/>
        <end position="28"/>
    </location>
</feature>
<dbReference type="SUPFAM" id="SSF50956">
    <property type="entry name" value="Thermostable phytase (3-phytase)"/>
    <property type="match status" value="1"/>
</dbReference>
<sequence length="297" mass="30328">MFGRHRARLRHTTLAAVAAVSLTGALVAATEGAAAAAPTAAPAAVSATTATTIPTTCSGLTNRIVDGQLSRYVYRGQKFTRYPIGALSFGGTVETPQAFALAQETSSQDVYFAVRTNGSLWKVTYNGTLTATQVAASGWAGIRHLAASPTGTRLYALTTSGGLYRYSISSTGALRGLGAIATTGWSGIGFISPTAPDSTFDSFVGVNKSSGALVQYLVNRSTGATTGKVLKASGWAGMKHVTVGACTGAQANSAPVIGFLDNGDAYGYFDPNAYDLNGSDLRAVGKIGSGFSGLLVD</sequence>
<dbReference type="Proteomes" id="UP000573599">
    <property type="component" value="Unassembled WGS sequence"/>
</dbReference>
<name>A0A852WK31_9MICO</name>
<keyword evidence="1" id="KW-0732">Signal</keyword>
<dbReference type="AlphaFoldDB" id="A0A852WK31"/>
<organism evidence="2 3">
    <name type="scientific">Pedococcus badiiscoriae</name>
    <dbReference type="NCBI Taxonomy" id="642776"/>
    <lineage>
        <taxon>Bacteria</taxon>
        <taxon>Bacillati</taxon>
        <taxon>Actinomycetota</taxon>
        <taxon>Actinomycetes</taxon>
        <taxon>Micrococcales</taxon>
        <taxon>Intrasporangiaceae</taxon>
        <taxon>Pedococcus</taxon>
    </lineage>
</organism>
<comment type="caution">
    <text evidence="2">The sequence shown here is derived from an EMBL/GenBank/DDBJ whole genome shotgun (WGS) entry which is preliminary data.</text>
</comment>
<dbReference type="RefSeq" id="WP_179421429.1">
    <property type="nucleotide sequence ID" value="NZ_JACCAB010000001.1"/>
</dbReference>
<feature type="chain" id="PRO_5039182012" evidence="1">
    <location>
        <begin position="29"/>
        <end position="297"/>
    </location>
</feature>
<evidence type="ECO:0000313" key="2">
    <source>
        <dbReference type="EMBL" id="NYG07034.1"/>
    </source>
</evidence>
<keyword evidence="3" id="KW-1185">Reference proteome</keyword>
<evidence type="ECO:0000313" key="3">
    <source>
        <dbReference type="Proteomes" id="UP000573599"/>
    </source>
</evidence>